<dbReference type="EMBL" id="BJVY01000032">
    <property type="protein sequence ID" value="GEL73274.1"/>
    <property type="molecule type" value="Genomic_DNA"/>
</dbReference>
<evidence type="ECO:0000313" key="3">
    <source>
        <dbReference type="EMBL" id="SDE56892.1"/>
    </source>
</evidence>
<comment type="caution">
    <text evidence="2">The sequence shown here is derived from an EMBL/GenBank/DDBJ whole genome shotgun (WGS) entry which is preliminary data.</text>
</comment>
<name>A0A511HIR3_9BACT</name>
<evidence type="ECO:0000256" key="1">
    <source>
        <dbReference type="SAM" id="Phobius"/>
    </source>
</evidence>
<keyword evidence="1" id="KW-1133">Transmembrane helix</keyword>
<keyword evidence="1" id="KW-0472">Membrane</keyword>
<dbReference type="RefSeq" id="WP_244171979.1">
    <property type="nucleotide sequence ID" value="NZ_BJVY01000032.1"/>
</dbReference>
<keyword evidence="1" id="KW-0812">Transmembrane</keyword>
<evidence type="ECO:0000313" key="5">
    <source>
        <dbReference type="Proteomes" id="UP000321224"/>
    </source>
</evidence>
<reference evidence="2 5" key="2">
    <citation type="submission" date="2019-07" db="EMBL/GenBank/DDBJ databases">
        <title>Whole genome shotgun sequence of Myxococcus virescens NBRC 100334.</title>
        <authorList>
            <person name="Hosoyama A."/>
            <person name="Uohara A."/>
            <person name="Ohji S."/>
            <person name="Ichikawa N."/>
        </authorList>
    </citation>
    <scope>NUCLEOTIDE SEQUENCE [LARGE SCALE GENOMIC DNA]</scope>
    <source>
        <strain evidence="2 5">NBRC 100334</strain>
    </source>
</reference>
<dbReference type="AlphaFoldDB" id="A0A511HIR3"/>
<proteinExistence type="predicted"/>
<reference evidence="3 4" key="1">
    <citation type="submission" date="2016-10" db="EMBL/GenBank/DDBJ databases">
        <authorList>
            <person name="Varghese N."/>
            <person name="Submissions S."/>
        </authorList>
    </citation>
    <scope>NUCLEOTIDE SEQUENCE [LARGE SCALE GENOMIC DNA]</scope>
    <source>
        <strain evidence="3 4">DSM 2260</strain>
    </source>
</reference>
<evidence type="ECO:0000313" key="2">
    <source>
        <dbReference type="EMBL" id="GEL73274.1"/>
    </source>
</evidence>
<protein>
    <submittedName>
        <fullName evidence="2">Uncharacterized protein</fullName>
    </submittedName>
</protein>
<dbReference type="EMBL" id="FNAJ01000008">
    <property type="protein sequence ID" value="SDE56892.1"/>
    <property type="molecule type" value="Genomic_DNA"/>
</dbReference>
<organism evidence="2 5">
    <name type="scientific">Myxococcus virescens</name>
    <dbReference type="NCBI Taxonomy" id="83456"/>
    <lineage>
        <taxon>Bacteria</taxon>
        <taxon>Pseudomonadati</taxon>
        <taxon>Myxococcota</taxon>
        <taxon>Myxococcia</taxon>
        <taxon>Myxococcales</taxon>
        <taxon>Cystobacterineae</taxon>
        <taxon>Myxococcaceae</taxon>
        <taxon>Myxococcus</taxon>
    </lineage>
</organism>
<accession>A0A511HIR3</accession>
<gene>
    <name evidence="2" type="ORF">MVI01_50580</name>
    <name evidence="3" type="ORF">SAMN04488504_108291</name>
</gene>
<evidence type="ECO:0000313" key="4">
    <source>
        <dbReference type="Proteomes" id="UP000198717"/>
    </source>
</evidence>
<feature type="transmembrane region" description="Helical" evidence="1">
    <location>
        <begin position="78"/>
        <end position="97"/>
    </location>
</feature>
<feature type="transmembrane region" description="Helical" evidence="1">
    <location>
        <begin position="51"/>
        <end position="72"/>
    </location>
</feature>
<keyword evidence="4" id="KW-1185">Reference proteome</keyword>
<dbReference type="Proteomes" id="UP000321224">
    <property type="component" value="Unassembled WGS sequence"/>
</dbReference>
<sequence>MMVRGAYLGRVFAPRFHHEDYVLGGFGMVLNYDPSIIHTHAVALYRRAARIVYMAAFLGFVFGAIVGSGLGAPTGGKIPVFAVAGGIFGALIGVSVGRARAFVFQLQAQLALCQVAIEANTRRAAEVATAEATLTPHAVSRVG</sequence>
<dbReference type="Proteomes" id="UP000198717">
    <property type="component" value="Unassembled WGS sequence"/>
</dbReference>